<dbReference type="Gene3D" id="1.20.1250.20">
    <property type="entry name" value="MFS general substrate transporter like domains"/>
    <property type="match status" value="1"/>
</dbReference>
<comment type="similarity">
    <text evidence="2">Belongs to the major facilitator superfamily. Monocarboxylate porter (TC 2.A.1.13) family.</text>
</comment>
<dbReference type="InterPro" id="IPR020846">
    <property type="entry name" value="MFS_dom"/>
</dbReference>
<evidence type="ECO:0000256" key="4">
    <source>
        <dbReference type="SAM" id="Phobius"/>
    </source>
</evidence>
<feature type="transmembrane region" description="Helical" evidence="4">
    <location>
        <begin position="416"/>
        <end position="439"/>
    </location>
</feature>
<evidence type="ECO:0000313" key="7">
    <source>
        <dbReference type="Proteomes" id="UP000824596"/>
    </source>
</evidence>
<dbReference type="GO" id="GO:0016020">
    <property type="term" value="C:membrane"/>
    <property type="evidence" value="ECO:0007669"/>
    <property type="project" value="UniProtKB-SubCell"/>
</dbReference>
<dbReference type="Proteomes" id="UP000824596">
    <property type="component" value="Unassembled WGS sequence"/>
</dbReference>
<feature type="transmembrane region" description="Helical" evidence="4">
    <location>
        <begin position="158"/>
        <end position="176"/>
    </location>
</feature>
<dbReference type="AlphaFoldDB" id="A0A9P8MZR5"/>
<feature type="transmembrane region" description="Helical" evidence="4">
    <location>
        <begin position="216"/>
        <end position="235"/>
    </location>
</feature>
<feature type="transmembrane region" description="Helical" evidence="4">
    <location>
        <begin position="445"/>
        <end position="467"/>
    </location>
</feature>
<dbReference type="InterPro" id="IPR036259">
    <property type="entry name" value="MFS_trans_sf"/>
</dbReference>
<feature type="transmembrane region" description="Helical" evidence="4">
    <location>
        <begin position="129"/>
        <end position="151"/>
    </location>
</feature>
<proteinExistence type="inferred from homology"/>
<feature type="region of interest" description="Disordered" evidence="3">
    <location>
        <begin position="1"/>
        <end position="69"/>
    </location>
</feature>
<gene>
    <name evidence="6" type="ORF">HRG_04698</name>
</gene>
<dbReference type="EMBL" id="JAIZPD010000004">
    <property type="protein sequence ID" value="KAH0964270.1"/>
    <property type="molecule type" value="Genomic_DNA"/>
</dbReference>
<dbReference type="CDD" id="cd17352">
    <property type="entry name" value="MFS_MCT_SLC16"/>
    <property type="match status" value="1"/>
</dbReference>
<evidence type="ECO:0000259" key="5">
    <source>
        <dbReference type="PROSITE" id="PS50850"/>
    </source>
</evidence>
<feature type="transmembrane region" description="Helical" evidence="4">
    <location>
        <begin position="247"/>
        <end position="268"/>
    </location>
</feature>
<dbReference type="InterPro" id="IPR050327">
    <property type="entry name" value="Proton-linked_MCT"/>
</dbReference>
<dbReference type="GO" id="GO:0022857">
    <property type="term" value="F:transmembrane transporter activity"/>
    <property type="evidence" value="ECO:0007669"/>
    <property type="project" value="InterPro"/>
</dbReference>
<dbReference type="Pfam" id="PF07690">
    <property type="entry name" value="MFS_1"/>
    <property type="match status" value="1"/>
</dbReference>
<feature type="compositionally biased region" description="Basic and acidic residues" evidence="3">
    <location>
        <begin position="56"/>
        <end position="69"/>
    </location>
</feature>
<dbReference type="PANTHER" id="PTHR11360:SF177">
    <property type="entry name" value="RIBOFLAVIN TRANSPORTER MCH5"/>
    <property type="match status" value="1"/>
</dbReference>
<feature type="transmembrane region" description="Helical" evidence="4">
    <location>
        <begin position="289"/>
        <end position="313"/>
    </location>
</feature>
<sequence length="481" mass="51774">MDAQQVNSRALHDERLAYDTAGGGPGSRGQGHGSEAGSDADGIDSYNRDGSQQQRLEQKQDGAALEKRATRVSTASYEETYPEGGLQAWLVVLGGWFAMISSMGLMNTVGIFQAYTLSHQLRDHSEGTVGWIFSIYTFLAFFGGVYIGPVFDKYGPRWLVVAGCASTTAGVLAMSFCTELWQFVLSFGVLAGFGTSLLFTPCIAAVGHWFRRRRGFATGMASTAGGIGGIIFPLMLTSLFDSIGYAWATRVLALICLVCGLLGILLVRSRLPPAQNATAHPDFRIFRQVPFTLTTVAIFLLEFSLFIPLTFISTYAMHQGFSQSFAFHLLPIMNAGSVLGRALPGYYSDVVGPFNTCLFSVLLSLVACLCVWLPLGHTRAGIITFSVIFGFGSGTCIGIAPVCIGRMCKTQNYGRYYATCYTVVSFACLIGVPIGGSIVQASGGSYTTLIILTGAIYVGSAASMMLAKVWHLGWKNWMAVY</sequence>
<organism evidence="6 7">
    <name type="scientific">Hirsutella rhossiliensis</name>
    <dbReference type="NCBI Taxonomy" id="111463"/>
    <lineage>
        <taxon>Eukaryota</taxon>
        <taxon>Fungi</taxon>
        <taxon>Dikarya</taxon>
        <taxon>Ascomycota</taxon>
        <taxon>Pezizomycotina</taxon>
        <taxon>Sordariomycetes</taxon>
        <taxon>Hypocreomycetidae</taxon>
        <taxon>Hypocreales</taxon>
        <taxon>Ophiocordycipitaceae</taxon>
        <taxon>Hirsutella</taxon>
    </lineage>
</organism>
<feature type="domain" description="Major facilitator superfamily (MFS) profile" evidence="5">
    <location>
        <begin position="88"/>
        <end position="471"/>
    </location>
</feature>
<feature type="transmembrane region" description="Helical" evidence="4">
    <location>
        <begin position="381"/>
        <end position="404"/>
    </location>
</feature>
<feature type="transmembrane region" description="Helical" evidence="4">
    <location>
        <begin position="356"/>
        <end position="375"/>
    </location>
</feature>
<comment type="subcellular location">
    <subcellularLocation>
        <location evidence="1">Membrane</location>
        <topology evidence="1">Multi-pass membrane protein</topology>
    </subcellularLocation>
</comment>
<keyword evidence="7" id="KW-1185">Reference proteome</keyword>
<evidence type="ECO:0000256" key="2">
    <source>
        <dbReference type="ARBA" id="ARBA00006727"/>
    </source>
</evidence>
<keyword evidence="4" id="KW-1133">Transmembrane helix</keyword>
<feature type="transmembrane region" description="Helical" evidence="4">
    <location>
        <begin position="88"/>
        <end position="109"/>
    </location>
</feature>
<dbReference type="PANTHER" id="PTHR11360">
    <property type="entry name" value="MONOCARBOXYLATE TRANSPORTER"/>
    <property type="match status" value="1"/>
</dbReference>
<feature type="compositionally biased region" description="Gly residues" evidence="3">
    <location>
        <begin position="21"/>
        <end position="34"/>
    </location>
</feature>
<evidence type="ECO:0000256" key="3">
    <source>
        <dbReference type="SAM" id="MobiDB-lite"/>
    </source>
</evidence>
<dbReference type="RefSeq" id="XP_044721783.1">
    <property type="nucleotide sequence ID" value="XM_044863169.1"/>
</dbReference>
<keyword evidence="4" id="KW-0812">Transmembrane</keyword>
<evidence type="ECO:0000313" key="6">
    <source>
        <dbReference type="EMBL" id="KAH0964270.1"/>
    </source>
</evidence>
<accession>A0A9P8MZR5</accession>
<reference evidence="6" key="1">
    <citation type="submission" date="2021-09" db="EMBL/GenBank/DDBJ databases">
        <title>A high-quality genome of the endoparasitic fungus Hirsutella rhossiliensis with a comparison of Hirsutella genomes reveals transposable elements contributing to genome size variation.</title>
        <authorList>
            <person name="Lin R."/>
            <person name="Jiao Y."/>
            <person name="Sun X."/>
            <person name="Ling J."/>
            <person name="Xie B."/>
            <person name="Cheng X."/>
        </authorList>
    </citation>
    <scope>NUCLEOTIDE SEQUENCE</scope>
    <source>
        <strain evidence="6">HR02</strain>
    </source>
</reference>
<keyword evidence="4" id="KW-0472">Membrane</keyword>
<protein>
    <submittedName>
        <fullName evidence="6">Major facilitator superfamily domain-containing protein</fullName>
    </submittedName>
</protein>
<dbReference type="GeneID" id="68353827"/>
<comment type="caution">
    <text evidence="6">The sequence shown here is derived from an EMBL/GenBank/DDBJ whole genome shotgun (WGS) entry which is preliminary data.</text>
</comment>
<dbReference type="PROSITE" id="PS50850">
    <property type="entry name" value="MFS"/>
    <property type="match status" value="1"/>
</dbReference>
<feature type="transmembrane region" description="Helical" evidence="4">
    <location>
        <begin position="325"/>
        <end position="344"/>
    </location>
</feature>
<dbReference type="OrthoDB" id="410267at2759"/>
<feature type="transmembrane region" description="Helical" evidence="4">
    <location>
        <begin position="182"/>
        <end position="204"/>
    </location>
</feature>
<evidence type="ECO:0000256" key="1">
    <source>
        <dbReference type="ARBA" id="ARBA00004141"/>
    </source>
</evidence>
<dbReference type="InterPro" id="IPR011701">
    <property type="entry name" value="MFS"/>
</dbReference>
<name>A0A9P8MZR5_9HYPO</name>
<dbReference type="SUPFAM" id="SSF103473">
    <property type="entry name" value="MFS general substrate transporter"/>
    <property type="match status" value="1"/>
</dbReference>